<dbReference type="PANTHER" id="PTHR38111">
    <property type="entry name" value="ZN(2)-C6 FUNGAL-TYPE DOMAIN-CONTAINING PROTEIN-RELATED"/>
    <property type="match status" value="1"/>
</dbReference>
<name>A0A6A6XCN2_9PLEO</name>
<dbReference type="PROSITE" id="PS00463">
    <property type="entry name" value="ZN2_CY6_FUNGAL_1"/>
    <property type="match status" value="1"/>
</dbReference>
<protein>
    <recommendedName>
        <fullName evidence="2">Zn(2)-C6 fungal-type domain-containing protein</fullName>
    </recommendedName>
</protein>
<dbReference type="PANTHER" id="PTHR38111:SF2">
    <property type="entry name" value="FINGER DOMAIN PROTEIN, PUTATIVE (AFU_ORTHOLOGUE AFUA_1G01560)-RELATED"/>
    <property type="match status" value="1"/>
</dbReference>
<evidence type="ECO:0000259" key="2">
    <source>
        <dbReference type="PROSITE" id="PS50048"/>
    </source>
</evidence>
<dbReference type="GO" id="GO:0000981">
    <property type="term" value="F:DNA-binding transcription factor activity, RNA polymerase II-specific"/>
    <property type="evidence" value="ECO:0007669"/>
    <property type="project" value="InterPro"/>
</dbReference>
<dbReference type="GO" id="GO:0008270">
    <property type="term" value="F:zinc ion binding"/>
    <property type="evidence" value="ECO:0007669"/>
    <property type="project" value="InterPro"/>
</dbReference>
<dbReference type="OrthoDB" id="5126878at2759"/>
<dbReference type="AlphaFoldDB" id="A0A6A6XCN2"/>
<dbReference type="SUPFAM" id="SSF57701">
    <property type="entry name" value="Zn2/Cys6 DNA-binding domain"/>
    <property type="match status" value="1"/>
</dbReference>
<organism evidence="3 4">
    <name type="scientific">Melanomma pulvis-pyrius CBS 109.77</name>
    <dbReference type="NCBI Taxonomy" id="1314802"/>
    <lineage>
        <taxon>Eukaryota</taxon>
        <taxon>Fungi</taxon>
        <taxon>Dikarya</taxon>
        <taxon>Ascomycota</taxon>
        <taxon>Pezizomycotina</taxon>
        <taxon>Dothideomycetes</taxon>
        <taxon>Pleosporomycetidae</taxon>
        <taxon>Pleosporales</taxon>
        <taxon>Melanommataceae</taxon>
        <taxon>Melanomma</taxon>
    </lineage>
</organism>
<dbReference type="InterPro" id="IPR021858">
    <property type="entry name" value="Fun_TF"/>
</dbReference>
<dbReference type="EMBL" id="MU001899">
    <property type="protein sequence ID" value="KAF2794202.1"/>
    <property type="molecule type" value="Genomic_DNA"/>
</dbReference>
<dbReference type="CDD" id="cd00067">
    <property type="entry name" value="GAL4"/>
    <property type="match status" value="1"/>
</dbReference>
<feature type="domain" description="Zn(2)-C6 fungal-type" evidence="2">
    <location>
        <begin position="10"/>
        <end position="38"/>
    </location>
</feature>
<dbReference type="InterPro" id="IPR001138">
    <property type="entry name" value="Zn2Cys6_DnaBD"/>
</dbReference>
<sequence>MVSRGGRSKGCSNCRRRRVKCDETRPACIRCKKRGLDCDGPKEQTWIMENAKFPPSPPEENALIPSVLPVDLSLAAFQDDICLAYTRKTLLRGGSVEIACNMVQFNNGFVEDPSKPGIALLRDSIMSLAITFYGSQHRQMKIKNRGYQQYGNVLRQLNTHLSQPELQTTNETILTALTCMLLEIFLPTGPNNFLKHMHGIECMLEIRGPPSLDDNETALLFHGLRLLSIIGGLATSRPSLYSRPEWKKMPCIQKDEAGMLRHRMFMILADATRLRYERNVALSMELKENHPALILETRSLLTCLEEIRSDWVIFNEKHLDESTSQMGKELRIANHVSATAHMLYHTTHICLLEILESLEPSSKYASLRNAAAIKIMKSLELKAYEQRTGAPESNTIGFVATKVAWQALGGFHSPEGRKLAKVVKSAVNGVFAVGAWEDKAQMGDVLWNNWTDKTPQPPGFLKNINARPMMMAQHEIIDIGNRSLPIYMFPNIRF</sequence>
<evidence type="ECO:0000313" key="3">
    <source>
        <dbReference type="EMBL" id="KAF2794202.1"/>
    </source>
</evidence>
<reference evidence="3" key="1">
    <citation type="journal article" date="2020" name="Stud. Mycol.">
        <title>101 Dothideomycetes genomes: a test case for predicting lifestyles and emergence of pathogens.</title>
        <authorList>
            <person name="Haridas S."/>
            <person name="Albert R."/>
            <person name="Binder M."/>
            <person name="Bloem J."/>
            <person name="Labutti K."/>
            <person name="Salamov A."/>
            <person name="Andreopoulos B."/>
            <person name="Baker S."/>
            <person name="Barry K."/>
            <person name="Bills G."/>
            <person name="Bluhm B."/>
            <person name="Cannon C."/>
            <person name="Castanera R."/>
            <person name="Culley D."/>
            <person name="Daum C."/>
            <person name="Ezra D."/>
            <person name="Gonzalez J."/>
            <person name="Henrissat B."/>
            <person name="Kuo A."/>
            <person name="Liang C."/>
            <person name="Lipzen A."/>
            <person name="Lutzoni F."/>
            <person name="Magnuson J."/>
            <person name="Mondo S."/>
            <person name="Nolan M."/>
            <person name="Ohm R."/>
            <person name="Pangilinan J."/>
            <person name="Park H.-J."/>
            <person name="Ramirez L."/>
            <person name="Alfaro M."/>
            <person name="Sun H."/>
            <person name="Tritt A."/>
            <person name="Yoshinaga Y."/>
            <person name="Zwiers L.-H."/>
            <person name="Turgeon B."/>
            <person name="Goodwin S."/>
            <person name="Spatafora J."/>
            <person name="Crous P."/>
            <person name="Grigoriev I."/>
        </authorList>
    </citation>
    <scope>NUCLEOTIDE SEQUENCE</scope>
    <source>
        <strain evidence="3">CBS 109.77</strain>
    </source>
</reference>
<dbReference type="Proteomes" id="UP000799757">
    <property type="component" value="Unassembled WGS sequence"/>
</dbReference>
<evidence type="ECO:0000256" key="1">
    <source>
        <dbReference type="ARBA" id="ARBA00023242"/>
    </source>
</evidence>
<dbReference type="Pfam" id="PF11951">
    <property type="entry name" value="Fungal_trans_2"/>
    <property type="match status" value="1"/>
</dbReference>
<dbReference type="PROSITE" id="PS50048">
    <property type="entry name" value="ZN2_CY6_FUNGAL_2"/>
    <property type="match status" value="1"/>
</dbReference>
<gene>
    <name evidence="3" type="ORF">K505DRAFT_417283</name>
</gene>
<evidence type="ECO:0000313" key="4">
    <source>
        <dbReference type="Proteomes" id="UP000799757"/>
    </source>
</evidence>
<dbReference type="InterPro" id="IPR053178">
    <property type="entry name" value="Osmoadaptation_assoc"/>
</dbReference>
<dbReference type="SMART" id="SM00066">
    <property type="entry name" value="GAL4"/>
    <property type="match status" value="1"/>
</dbReference>
<proteinExistence type="predicted"/>
<keyword evidence="4" id="KW-1185">Reference proteome</keyword>
<dbReference type="InterPro" id="IPR036864">
    <property type="entry name" value="Zn2-C6_fun-type_DNA-bd_sf"/>
</dbReference>
<dbReference type="Pfam" id="PF00172">
    <property type="entry name" value="Zn_clus"/>
    <property type="match status" value="1"/>
</dbReference>
<dbReference type="Gene3D" id="4.10.240.10">
    <property type="entry name" value="Zn(2)-C6 fungal-type DNA-binding domain"/>
    <property type="match status" value="1"/>
</dbReference>
<accession>A0A6A6XCN2</accession>
<keyword evidence="1" id="KW-0539">Nucleus</keyword>